<dbReference type="PRINTS" id="PR00415">
    <property type="entry name" value="ACONITASE"/>
</dbReference>
<dbReference type="SUPFAM" id="SSF52016">
    <property type="entry name" value="LeuD/IlvD-like"/>
    <property type="match status" value="1"/>
</dbReference>
<dbReference type="AlphaFoldDB" id="A0A323TK44"/>
<evidence type="ECO:0000256" key="11">
    <source>
        <dbReference type="RuleBase" id="RU361275"/>
    </source>
</evidence>
<keyword evidence="15" id="KW-1185">Reference proteome</keyword>
<keyword evidence="7 11" id="KW-0408">Iron</keyword>
<dbReference type="NCBIfam" id="NF006757">
    <property type="entry name" value="PRK09277.1"/>
    <property type="match status" value="1"/>
</dbReference>
<dbReference type="GO" id="GO:0006099">
    <property type="term" value="P:tricarboxylic acid cycle"/>
    <property type="evidence" value="ECO:0007669"/>
    <property type="project" value="UniProtKB-UniPathway"/>
</dbReference>
<dbReference type="PANTHER" id="PTHR11670">
    <property type="entry name" value="ACONITASE/IRON-RESPONSIVE ELEMENT FAMILY MEMBER"/>
    <property type="match status" value="1"/>
</dbReference>
<evidence type="ECO:0000256" key="2">
    <source>
        <dbReference type="ARBA" id="ARBA00004717"/>
    </source>
</evidence>
<dbReference type="Pfam" id="PF00330">
    <property type="entry name" value="Aconitase"/>
    <property type="match status" value="1"/>
</dbReference>
<dbReference type="SUPFAM" id="SSF53732">
    <property type="entry name" value="Aconitase iron-sulfur domain"/>
    <property type="match status" value="1"/>
</dbReference>
<comment type="subunit">
    <text evidence="4">Monomer.</text>
</comment>
<dbReference type="GO" id="GO:0046872">
    <property type="term" value="F:metal ion binding"/>
    <property type="evidence" value="ECO:0007669"/>
    <property type="project" value="UniProtKB-KW"/>
</dbReference>
<dbReference type="GO" id="GO:0019679">
    <property type="term" value="P:propionate metabolic process, methylcitrate cycle"/>
    <property type="evidence" value="ECO:0007669"/>
    <property type="project" value="UniProtKB-ARBA"/>
</dbReference>
<dbReference type="InterPro" id="IPR044137">
    <property type="entry name" value="AcnA_IRP_Swivel"/>
</dbReference>
<evidence type="ECO:0000259" key="13">
    <source>
        <dbReference type="Pfam" id="PF00694"/>
    </source>
</evidence>
<name>A0A323TK44_9BACI</name>
<keyword evidence="9 11" id="KW-0456">Lyase</keyword>
<dbReference type="EC" id="4.2.1.3" evidence="11"/>
<dbReference type="CDD" id="cd01580">
    <property type="entry name" value="AcnA_IRP_Swivel"/>
    <property type="match status" value="1"/>
</dbReference>
<evidence type="ECO:0000256" key="6">
    <source>
        <dbReference type="ARBA" id="ARBA00022723"/>
    </source>
</evidence>
<dbReference type="InterPro" id="IPR036008">
    <property type="entry name" value="Aconitase_4Fe-4S_dom"/>
</dbReference>
<gene>
    <name evidence="14" type="primary">acnA</name>
    <name evidence="14" type="ORF">CR194_07090</name>
</gene>
<dbReference type="Proteomes" id="UP000248214">
    <property type="component" value="Unassembled WGS sequence"/>
</dbReference>
<evidence type="ECO:0000256" key="8">
    <source>
        <dbReference type="ARBA" id="ARBA00023014"/>
    </source>
</evidence>
<dbReference type="GO" id="GO:0051539">
    <property type="term" value="F:4 iron, 4 sulfur cluster binding"/>
    <property type="evidence" value="ECO:0007669"/>
    <property type="project" value="UniProtKB-KW"/>
</dbReference>
<evidence type="ECO:0000256" key="5">
    <source>
        <dbReference type="ARBA" id="ARBA00022532"/>
    </source>
</evidence>
<reference evidence="14 15" key="1">
    <citation type="submission" date="2017-10" db="EMBL/GenBank/DDBJ databases">
        <title>Bacillus sp. nov., a halophilic bacterium isolated from a Keqin Lake.</title>
        <authorList>
            <person name="Wang H."/>
        </authorList>
    </citation>
    <scope>NUCLEOTIDE SEQUENCE [LARGE SCALE GENOMIC DNA]</scope>
    <source>
        <strain evidence="14 15">KQ-12</strain>
    </source>
</reference>
<comment type="similarity">
    <text evidence="3 11">Belongs to the aconitase/IPM isomerase family.</text>
</comment>
<evidence type="ECO:0000256" key="4">
    <source>
        <dbReference type="ARBA" id="ARBA00011245"/>
    </source>
</evidence>
<dbReference type="OrthoDB" id="9764318at2"/>
<evidence type="ECO:0000256" key="1">
    <source>
        <dbReference type="ARBA" id="ARBA00001966"/>
    </source>
</evidence>
<comment type="cofactor">
    <cofactor evidence="1">
        <name>[4Fe-4S] cluster</name>
        <dbReference type="ChEBI" id="CHEBI:49883"/>
    </cofactor>
</comment>
<organism evidence="14 15">
    <name type="scientific">Salipaludibacillus keqinensis</name>
    <dbReference type="NCBI Taxonomy" id="2045207"/>
    <lineage>
        <taxon>Bacteria</taxon>
        <taxon>Bacillati</taxon>
        <taxon>Bacillota</taxon>
        <taxon>Bacilli</taxon>
        <taxon>Bacillales</taxon>
        <taxon>Bacillaceae</taxon>
    </lineage>
</organism>
<keyword evidence="6" id="KW-0479">Metal-binding</keyword>
<dbReference type="Pfam" id="PF00694">
    <property type="entry name" value="Aconitase_C"/>
    <property type="match status" value="1"/>
</dbReference>
<comment type="pathway">
    <text evidence="2">Carbohydrate metabolism; tricarboxylic acid cycle; isocitrate from oxaloacetate: step 2/2.</text>
</comment>
<comment type="catalytic activity">
    <reaction evidence="10 11">
        <text>citrate = D-threo-isocitrate</text>
        <dbReference type="Rhea" id="RHEA:10336"/>
        <dbReference type="ChEBI" id="CHEBI:15562"/>
        <dbReference type="ChEBI" id="CHEBI:16947"/>
        <dbReference type="EC" id="4.2.1.3"/>
    </reaction>
</comment>
<dbReference type="FunFam" id="3.20.19.10:FF:000001">
    <property type="entry name" value="Aconitate hydratase"/>
    <property type="match status" value="1"/>
</dbReference>
<dbReference type="UniPathway" id="UPA00223">
    <property type="reaction ID" value="UER00718"/>
</dbReference>
<dbReference type="GO" id="GO:0003994">
    <property type="term" value="F:aconitate hydratase activity"/>
    <property type="evidence" value="ECO:0007669"/>
    <property type="project" value="UniProtKB-EC"/>
</dbReference>
<evidence type="ECO:0000256" key="7">
    <source>
        <dbReference type="ARBA" id="ARBA00023004"/>
    </source>
</evidence>
<dbReference type="FunFam" id="3.30.499.10:FF:000002">
    <property type="entry name" value="Aconitate hydratase"/>
    <property type="match status" value="1"/>
</dbReference>
<dbReference type="EMBL" id="PDOD01000001">
    <property type="protein sequence ID" value="PYZ95268.1"/>
    <property type="molecule type" value="Genomic_DNA"/>
</dbReference>
<dbReference type="InterPro" id="IPR018136">
    <property type="entry name" value="Aconitase_4Fe-4S_BS"/>
</dbReference>
<keyword evidence="11" id="KW-0004">4Fe-4S</keyword>
<proteinExistence type="inferred from homology"/>
<feature type="domain" description="Aconitase A/isopropylmalate dehydratase small subunit swivel" evidence="13">
    <location>
        <begin position="705"/>
        <end position="832"/>
    </location>
</feature>
<dbReference type="InterPro" id="IPR001030">
    <property type="entry name" value="Acoase/IPM_deHydtase_lsu_aba"/>
</dbReference>
<dbReference type="NCBIfam" id="NF009520">
    <property type="entry name" value="PRK12881.1"/>
    <property type="match status" value="1"/>
</dbReference>
<sequence length="910" mass="99829">MTKENQALYNSKKTFDVNGETYHYYDLKAIEDAGLGTVTNLPYSIRVLLESLLRQYDGKVIKEEHVENLARFGTDKVKTIDVPFKPSRVILQDFTGVPAVVDLASLRKAMADMNGDPKEINPAIPVDLVVDHSVQVDAFGGANSLMRNMELEFERNEERYKFLNWAQKSLDNYRAVPPATGIVHQVNLEYLANVVQEAKNEQGEKVAYPDSLVGTDSHTTMINGLGVLGWGVGGIEAEAGMLKQPSYFPVPEVVGVKLQGAMPEGATATDLALKVTQILRQQSVVGKFVEFFGPGLADMTLADRATISNMAPEYGATVGFFPVDDETLNYLRFTGRSEELVQLVEKYTKANGMFYTPGEGTDPEFTRVVEVNLSEIEPNLSGPKRPQDLIPLSQMKQEWQKALTAPVGNQGFGLSPEEIAKQTVVKHPNGKSSTLKTGAVAIAAITSCTNTSNPHVMLGAGLLAKKAVEKGLNVPDYVKTSLAPGSKVVTGYLENAGLMSYLDQLGFNLVGYGCTTCIGNSGPLPEEIEKGIADEDLTVSSVLSGNRNFEGRIHPLVKANYLASPPLVVAYALAGTVDIDLYNEPLGQDQDGNDVFFQDIWPSNAEIQDMMKHAVDPKLFKKEYERVFDDNEEWNKLDTPESDLYTFDSDSTYIQNPPFFEDLSPEPEDVKELKELRGVAKFGDSVTTDHISPAGSIAKNSPAGKYLIEKGLSPAQFNSYGSRRGNHEVMMRGTFANIRIKNQLAPGTEGGYTTFWPTGEVMAIYDACMKYKETDTGLIVLAGKDYGMGSSRDWAAKGTTLLGIKTVIAESFERIHRSNLVLMGVLPLQFKAGENADSLGLTGKEHFNVKVTNDIQPRDHLTVVATNPENGKETSFEVLARFDSEVEIDYYRHGGILPMVLRNTLAKIKK</sequence>
<dbReference type="InterPro" id="IPR015931">
    <property type="entry name" value="Acnase/IPM_dHydase_lsu_aba_1/3"/>
</dbReference>
<dbReference type="Gene3D" id="3.30.499.10">
    <property type="entry name" value="Aconitase, domain 3"/>
    <property type="match status" value="2"/>
</dbReference>
<accession>A0A323TK44</accession>
<dbReference type="RefSeq" id="WP_110608903.1">
    <property type="nucleotide sequence ID" value="NZ_PDOD01000001.1"/>
</dbReference>
<dbReference type="Gene3D" id="6.10.190.10">
    <property type="match status" value="1"/>
</dbReference>
<protein>
    <recommendedName>
        <fullName evidence="11">Aconitate hydratase</fullName>
        <shortName evidence="11">Aconitase</shortName>
        <ecNumber evidence="11">4.2.1.3</ecNumber>
    </recommendedName>
</protein>
<feature type="domain" description="Aconitase/3-isopropylmalate dehydratase large subunit alpha/beta/alpha" evidence="12">
    <location>
        <begin position="79"/>
        <end position="575"/>
    </location>
</feature>
<comment type="caution">
    <text evidence="14">The sequence shown here is derived from an EMBL/GenBank/DDBJ whole genome shotgun (WGS) entry which is preliminary data.</text>
</comment>
<dbReference type="PROSITE" id="PS01244">
    <property type="entry name" value="ACONITASE_2"/>
    <property type="match status" value="1"/>
</dbReference>
<dbReference type="InterPro" id="IPR015928">
    <property type="entry name" value="Aconitase/3IPM_dehydase_swvl"/>
</dbReference>
<dbReference type="InterPro" id="IPR000573">
    <property type="entry name" value="AconitaseA/IPMdHydase_ssu_swvl"/>
</dbReference>
<dbReference type="NCBIfam" id="TIGR01341">
    <property type="entry name" value="aconitase_1"/>
    <property type="match status" value="1"/>
</dbReference>
<dbReference type="CDD" id="cd01586">
    <property type="entry name" value="AcnA_IRP"/>
    <property type="match status" value="1"/>
</dbReference>
<evidence type="ECO:0000256" key="9">
    <source>
        <dbReference type="ARBA" id="ARBA00023239"/>
    </source>
</evidence>
<evidence type="ECO:0000259" key="12">
    <source>
        <dbReference type="Pfam" id="PF00330"/>
    </source>
</evidence>
<comment type="function">
    <text evidence="11">Catalyzes the isomerization of citrate to isocitrate via cis-aconitate.</text>
</comment>
<evidence type="ECO:0000256" key="3">
    <source>
        <dbReference type="ARBA" id="ARBA00007185"/>
    </source>
</evidence>
<dbReference type="Gene3D" id="3.20.19.10">
    <property type="entry name" value="Aconitase, domain 4"/>
    <property type="match status" value="1"/>
</dbReference>
<keyword evidence="5" id="KW-0816">Tricarboxylic acid cycle</keyword>
<keyword evidence="8 11" id="KW-0411">Iron-sulfur</keyword>
<dbReference type="FunFam" id="3.30.499.10:FF:000005">
    <property type="entry name" value="cytoplasmic aconitate hydratase"/>
    <property type="match status" value="1"/>
</dbReference>
<evidence type="ECO:0000313" key="15">
    <source>
        <dbReference type="Proteomes" id="UP000248214"/>
    </source>
</evidence>
<dbReference type="PROSITE" id="PS00450">
    <property type="entry name" value="ACONITASE_1"/>
    <property type="match status" value="1"/>
</dbReference>
<dbReference type="InterPro" id="IPR006249">
    <property type="entry name" value="Aconitase/IRP2"/>
</dbReference>
<evidence type="ECO:0000256" key="10">
    <source>
        <dbReference type="ARBA" id="ARBA00023501"/>
    </source>
</evidence>
<evidence type="ECO:0000313" key="14">
    <source>
        <dbReference type="EMBL" id="PYZ95268.1"/>
    </source>
</evidence>